<accession>A0A915ZJS4</accession>
<dbReference type="Proteomes" id="UP000684084">
    <property type="component" value="Unassembled WGS sequence"/>
</dbReference>
<gene>
    <name evidence="1" type="ORF">CHRIB12_LOCUS16965</name>
</gene>
<comment type="caution">
    <text evidence="1">The sequence shown here is derived from an EMBL/GenBank/DDBJ whole genome shotgun (WGS) entry which is preliminary data.</text>
</comment>
<organism evidence="1 2">
    <name type="scientific">Rhizophagus irregularis</name>
    <dbReference type="NCBI Taxonomy" id="588596"/>
    <lineage>
        <taxon>Eukaryota</taxon>
        <taxon>Fungi</taxon>
        <taxon>Fungi incertae sedis</taxon>
        <taxon>Mucoromycota</taxon>
        <taxon>Glomeromycotina</taxon>
        <taxon>Glomeromycetes</taxon>
        <taxon>Glomerales</taxon>
        <taxon>Glomeraceae</taxon>
        <taxon>Rhizophagus</taxon>
    </lineage>
</organism>
<evidence type="ECO:0000313" key="1">
    <source>
        <dbReference type="EMBL" id="CAB5380194.1"/>
    </source>
</evidence>
<dbReference type="EMBL" id="CAGKOT010000042">
    <property type="protein sequence ID" value="CAB5380194.1"/>
    <property type="molecule type" value="Genomic_DNA"/>
</dbReference>
<dbReference type="OrthoDB" id="10055769at2759"/>
<dbReference type="AlphaFoldDB" id="A0A915ZJS4"/>
<sequence>MIEMMNEYAEKIKSEVIGCDNPQSLIAWVTNNSNIMRNRLEIFYNHYFENESSDDDCDLYVDSESESYTMSGFLDNPSEQFFIQLDREAGRDERIGLPFGIIEDDVILARNPCGLLSDIVKEDDISLATYLSGGNYDVDKIFCCWDPRIVKTTKIGT</sequence>
<name>A0A915ZJS4_9GLOM</name>
<reference evidence="1" key="1">
    <citation type="submission" date="2020-05" db="EMBL/GenBank/DDBJ databases">
        <authorList>
            <person name="Rincon C."/>
            <person name="Sanders R I."/>
            <person name="Robbins C."/>
            <person name="Chaturvedi A."/>
        </authorList>
    </citation>
    <scope>NUCLEOTIDE SEQUENCE</scope>
    <source>
        <strain evidence="1">CHB12</strain>
    </source>
</reference>
<evidence type="ECO:0008006" key="3">
    <source>
        <dbReference type="Google" id="ProtNLM"/>
    </source>
</evidence>
<protein>
    <recommendedName>
        <fullName evidence="3">RNA-directed RNA polymerase</fullName>
    </recommendedName>
</protein>
<evidence type="ECO:0000313" key="2">
    <source>
        <dbReference type="Proteomes" id="UP000684084"/>
    </source>
</evidence>
<proteinExistence type="predicted"/>